<dbReference type="Gene3D" id="3.40.710.10">
    <property type="entry name" value="DD-peptidase/beta-lactamase superfamily"/>
    <property type="match status" value="1"/>
</dbReference>
<comment type="catalytic activity">
    <reaction evidence="17">
        <text>[GlcNAc-(1-&gt;4)-Mur2Ac(oyl-L-Ala-gamma-D-Glu-L-Lys-D-Ala-D-Ala)](n)-di-trans,octa-cis-undecaprenyl diphosphate + beta-D-GlcNAc-(1-&gt;4)-Mur2Ac(oyl-L-Ala-gamma-D-Glu-L-Lys-D-Ala-D-Ala)-di-trans,octa-cis-undecaprenyl diphosphate = [GlcNAc-(1-&gt;4)-Mur2Ac(oyl-L-Ala-gamma-D-Glu-L-Lys-D-Ala-D-Ala)](n+1)-di-trans,octa-cis-undecaprenyl diphosphate + di-trans,octa-cis-undecaprenyl diphosphate + H(+)</text>
        <dbReference type="Rhea" id="RHEA:23708"/>
        <dbReference type="Rhea" id="RHEA-COMP:9602"/>
        <dbReference type="Rhea" id="RHEA-COMP:9603"/>
        <dbReference type="ChEBI" id="CHEBI:15378"/>
        <dbReference type="ChEBI" id="CHEBI:58405"/>
        <dbReference type="ChEBI" id="CHEBI:60033"/>
        <dbReference type="ChEBI" id="CHEBI:78435"/>
        <dbReference type="EC" id="2.4.99.28"/>
    </reaction>
</comment>
<keyword evidence="13" id="KW-0472">Membrane</keyword>
<evidence type="ECO:0000256" key="7">
    <source>
        <dbReference type="ARBA" id="ARBA00022679"/>
    </source>
</evidence>
<sequence>MWKRKMMLGIVFILSFLIIGFSVYAGIIIFGNYAIDEKELVFNESTTVVNQEGYEITKLFLENREVVDLEEIPQHVQEAFIAVEDHRFFQHTGIDFRAIGRALYRDIISRSKAEGGSTITQQLAKNAFLTHEKSWMRKTKEVLIAVNLERRYTKEEILEMYLNRIYFGHGAHGVEAASKLYFDKPVNDLSIEEGALLAALPKAPNHYSPFLDPERSKERRDLVLDVMERRDFITAEEAVRLKGRTLPSDQTKITQNPAYLTYIDMVLLEAEEKYGISENELLKGGYKIVVAMDPDAQQTTYDNFQKDDLFPASKDGQDVQGSVVLLDNKTGGVAAVQGGRDYVRKGFNRALAERSPGSAFKPVAVFAPAMEENLFNPFSLLKDEEMDFEGYSPRNINRSYAGEVTMFDAVKNSVNLPAVWALEQLGVETSKAYMEKQNILLEDEGLSIALGGLENGVTPVQLAASYRTFANEGTYSDPYFIEKIYSRNGDLIAENETEETEVISPQTAWYMTRMLESVVEEGTGSAGDYKGALAGKTGTTSFESVEGAARDLWFAGYSPDLTGAIWMGYDRTDSDYYLTDSSAVSVRAFKTILGEINDRRSETALAFQKPSGVEDLAEPIRLVEITDLSADFSVGFRGAHVDLEWSGSGDKRVHYRIYERTGGGKTLIDEVVGETEYTVQGASLFSSSQYVVVPYNPQIDREGSESNVAEARFRLFSQDNAS</sequence>
<evidence type="ECO:0000313" key="20">
    <source>
        <dbReference type="EMBL" id="SER73611.1"/>
    </source>
</evidence>
<name>A0A1H9RL75_9BACI</name>
<dbReference type="SUPFAM" id="SSF53955">
    <property type="entry name" value="Lysozyme-like"/>
    <property type="match status" value="1"/>
</dbReference>
<evidence type="ECO:0000256" key="5">
    <source>
        <dbReference type="ARBA" id="ARBA00022670"/>
    </source>
</evidence>
<feature type="domain" description="Penicillin-binding protein transpeptidase" evidence="18">
    <location>
        <begin position="321"/>
        <end position="593"/>
    </location>
</feature>
<organism evidence="20 21">
    <name type="scientific">Salipaludibacillus aurantiacus</name>
    <dbReference type="NCBI Taxonomy" id="1601833"/>
    <lineage>
        <taxon>Bacteria</taxon>
        <taxon>Bacillati</taxon>
        <taxon>Bacillota</taxon>
        <taxon>Bacilli</taxon>
        <taxon>Bacillales</taxon>
        <taxon>Bacillaceae</taxon>
    </lineage>
</organism>
<dbReference type="InterPro" id="IPR001460">
    <property type="entry name" value="PCN-bd_Tpept"/>
</dbReference>
<dbReference type="GO" id="GO:0006508">
    <property type="term" value="P:proteolysis"/>
    <property type="evidence" value="ECO:0007669"/>
    <property type="project" value="UniProtKB-KW"/>
</dbReference>
<evidence type="ECO:0000256" key="12">
    <source>
        <dbReference type="ARBA" id="ARBA00022989"/>
    </source>
</evidence>
<dbReference type="PANTHER" id="PTHR32282:SF32">
    <property type="entry name" value="PENICILLIN-BINDING PROTEIN 2A"/>
    <property type="match status" value="1"/>
</dbReference>
<comment type="similarity">
    <text evidence="1">In the C-terminal section; belongs to the transpeptidase family.</text>
</comment>
<keyword evidence="7" id="KW-0808">Transferase</keyword>
<evidence type="ECO:0000256" key="6">
    <source>
        <dbReference type="ARBA" id="ARBA00022676"/>
    </source>
</evidence>
<gene>
    <name evidence="20" type="ORF">SAMN05518684_103224</name>
</gene>
<dbReference type="InterPro" id="IPR013783">
    <property type="entry name" value="Ig-like_fold"/>
</dbReference>
<dbReference type="GO" id="GO:0071555">
    <property type="term" value="P:cell wall organization"/>
    <property type="evidence" value="ECO:0007669"/>
    <property type="project" value="UniProtKB-KW"/>
</dbReference>
<dbReference type="SUPFAM" id="SSF56601">
    <property type="entry name" value="beta-lactamase/transpeptidase-like"/>
    <property type="match status" value="1"/>
</dbReference>
<dbReference type="Pfam" id="PF00905">
    <property type="entry name" value="Transpeptidase"/>
    <property type="match status" value="1"/>
</dbReference>
<keyword evidence="9" id="KW-0378">Hydrolase</keyword>
<dbReference type="PANTHER" id="PTHR32282">
    <property type="entry name" value="BINDING PROTEIN TRANSPEPTIDASE, PUTATIVE-RELATED"/>
    <property type="match status" value="1"/>
</dbReference>
<evidence type="ECO:0000256" key="9">
    <source>
        <dbReference type="ARBA" id="ARBA00022801"/>
    </source>
</evidence>
<dbReference type="GO" id="GO:0008955">
    <property type="term" value="F:peptidoglycan glycosyltransferase activity"/>
    <property type="evidence" value="ECO:0007669"/>
    <property type="project" value="UniProtKB-EC"/>
</dbReference>
<keyword evidence="8" id="KW-0812">Transmembrane</keyword>
<dbReference type="STRING" id="1601833.SAMN05518684_103224"/>
<keyword evidence="3" id="KW-1003">Cell membrane</keyword>
<evidence type="ECO:0000259" key="18">
    <source>
        <dbReference type="Pfam" id="PF00905"/>
    </source>
</evidence>
<dbReference type="Proteomes" id="UP000198571">
    <property type="component" value="Unassembled WGS sequence"/>
</dbReference>
<comment type="catalytic activity">
    <reaction evidence="16">
        <text>Preferential cleavage: (Ac)2-L-Lys-D-Ala-|-D-Ala. Also transpeptidation of peptidyl-alanyl moieties that are N-acyl substituents of D-alanine.</text>
        <dbReference type="EC" id="3.4.16.4"/>
    </reaction>
</comment>
<keyword evidence="14" id="KW-0511">Multifunctional enzyme</keyword>
<evidence type="ECO:0000256" key="10">
    <source>
        <dbReference type="ARBA" id="ARBA00022960"/>
    </source>
</evidence>
<dbReference type="GO" id="GO:0008658">
    <property type="term" value="F:penicillin binding"/>
    <property type="evidence" value="ECO:0007669"/>
    <property type="project" value="InterPro"/>
</dbReference>
<evidence type="ECO:0000256" key="8">
    <source>
        <dbReference type="ARBA" id="ARBA00022692"/>
    </source>
</evidence>
<keyword evidence="5" id="KW-0645">Protease</keyword>
<evidence type="ECO:0000259" key="19">
    <source>
        <dbReference type="Pfam" id="PF00912"/>
    </source>
</evidence>
<evidence type="ECO:0000256" key="17">
    <source>
        <dbReference type="ARBA" id="ARBA00049902"/>
    </source>
</evidence>
<dbReference type="Gene3D" id="1.10.3810.10">
    <property type="entry name" value="Biosynthetic peptidoglycan transglycosylase-like"/>
    <property type="match status" value="1"/>
</dbReference>
<evidence type="ECO:0000256" key="2">
    <source>
        <dbReference type="ARBA" id="ARBA00007739"/>
    </source>
</evidence>
<comment type="similarity">
    <text evidence="2">In the N-terminal section; belongs to the glycosyltransferase 51 family.</text>
</comment>
<dbReference type="GO" id="GO:0009002">
    <property type="term" value="F:serine-type D-Ala-D-Ala carboxypeptidase activity"/>
    <property type="evidence" value="ECO:0007669"/>
    <property type="project" value="UniProtKB-EC"/>
</dbReference>
<dbReference type="InterPro" id="IPR036950">
    <property type="entry name" value="PBP_transglycosylase"/>
</dbReference>
<keyword evidence="12" id="KW-1133">Transmembrane helix</keyword>
<keyword evidence="11" id="KW-0573">Peptidoglycan synthesis</keyword>
<dbReference type="InterPro" id="IPR050396">
    <property type="entry name" value="Glycosyltr_51/Transpeptidase"/>
</dbReference>
<reference evidence="21" key="1">
    <citation type="submission" date="2016-10" db="EMBL/GenBank/DDBJ databases">
        <authorList>
            <person name="Varghese N."/>
            <person name="Submissions S."/>
        </authorList>
    </citation>
    <scope>NUCLEOTIDE SEQUENCE [LARGE SCALE GENOMIC DNA]</scope>
    <source>
        <strain evidence="21">S9</strain>
    </source>
</reference>
<dbReference type="InterPro" id="IPR001264">
    <property type="entry name" value="Glyco_trans_51"/>
</dbReference>
<dbReference type="GO" id="GO:0030288">
    <property type="term" value="C:outer membrane-bounded periplasmic space"/>
    <property type="evidence" value="ECO:0007669"/>
    <property type="project" value="TreeGrafter"/>
</dbReference>
<evidence type="ECO:0000256" key="4">
    <source>
        <dbReference type="ARBA" id="ARBA00022645"/>
    </source>
</evidence>
<evidence type="ECO:0000256" key="11">
    <source>
        <dbReference type="ARBA" id="ARBA00022984"/>
    </source>
</evidence>
<dbReference type="InterPro" id="IPR023346">
    <property type="entry name" value="Lysozyme-like_dom_sf"/>
</dbReference>
<dbReference type="EMBL" id="FOGT01000003">
    <property type="protein sequence ID" value="SER73611.1"/>
    <property type="molecule type" value="Genomic_DNA"/>
</dbReference>
<evidence type="ECO:0000313" key="21">
    <source>
        <dbReference type="Proteomes" id="UP000198571"/>
    </source>
</evidence>
<evidence type="ECO:0000256" key="13">
    <source>
        <dbReference type="ARBA" id="ARBA00023136"/>
    </source>
</evidence>
<dbReference type="InterPro" id="IPR012338">
    <property type="entry name" value="Beta-lactam/transpept-like"/>
</dbReference>
<protein>
    <submittedName>
        <fullName evidence="20">Penicillin-binding protein 2A</fullName>
    </submittedName>
</protein>
<keyword evidence="21" id="KW-1185">Reference proteome</keyword>
<dbReference type="OrthoDB" id="9766909at2"/>
<dbReference type="AlphaFoldDB" id="A0A1H9RL75"/>
<proteinExistence type="inferred from homology"/>
<dbReference type="RefSeq" id="WP_093048115.1">
    <property type="nucleotide sequence ID" value="NZ_FOGT01000003.1"/>
</dbReference>
<dbReference type="FunFam" id="1.10.3810.10:FF:000001">
    <property type="entry name" value="Penicillin-binding protein 1A"/>
    <property type="match status" value="1"/>
</dbReference>
<keyword evidence="4" id="KW-0121">Carboxypeptidase</keyword>
<evidence type="ECO:0000256" key="14">
    <source>
        <dbReference type="ARBA" id="ARBA00023268"/>
    </source>
</evidence>
<evidence type="ECO:0000256" key="1">
    <source>
        <dbReference type="ARBA" id="ARBA00007090"/>
    </source>
</evidence>
<dbReference type="Pfam" id="PF00912">
    <property type="entry name" value="Transgly"/>
    <property type="match status" value="1"/>
</dbReference>
<keyword evidence="6" id="KW-0328">Glycosyltransferase</keyword>
<dbReference type="GO" id="GO:0008360">
    <property type="term" value="P:regulation of cell shape"/>
    <property type="evidence" value="ECO:0007669"/>
    <property type="project" value="UniProtKB-KW"/>
</dbReference>
<feature type="domain" description="Glycosyl transferase family 51" evidence="19">
    <location>
        <begin position="61"/>
        <end position="227"/>
    </location>
</feature>
<evidence type="ECO:0000256" key="15">
    <source>
        <dbReference type="ARBA" id="ARBA00023316"/>
    </source>
</evidence>
<dbReference type="GO" id="GO:0009252">
    <property type="term" value="P:peptidoglycan biosynthetic process"/>
    <property type="evidence" value="ECO:0007669"/>
    <property type="project" value="UniProtKB-KW"/>
</dbReference>
<evidence type="ECO:0000256" key="3">
    <source>
        <dbReference type="ARBA" id="ARBA00022475"/>
    </source>
</evidence>
<dbReference type="NCBIfam" id="TIGR02074">
    <property type="entry name" value="PBP_1a_fam"/>
    <property type="match status" value="1"/>
</dbReference>
<accession>A0A1H9RL75</accession>
<keyword evidence="10" id="KW-0133">Cell shape</keyword>
<evidence type="ECO:0000256" key="16">
    <source>
        <dbReference type="ARBA" id="ARBA00034000"/>
    </source>
</evidence>
<dbReference type="Gene3D" id="2.60.40.10">
    <property type="entry name" value="Immunoglobulins"/>
    <property type="match status" value="1"/>
</dbReference>
<keyword evidence="15" id="KW-0961">Cell wall biogenesis/degradation</keyword>